<sequence>MAKNEAIRPYLNEVGRTSQEVFNMFDKIANRTNNLKWQQNLLKFRENIQELMDAAQKGLNLVQDSEEKEDVIYELDAIVTKIGTFIDNEIFGDHFFSLRDDFDKSRLHLVEFLLQQLG</sequence>
<evidence type="ECO:0000313" key="1">
    <source>
        <dbReference type="EMBL" id="OAQ55828.1"/>
    </source>
</evidence>
<dbReference type="AlphaFoldDB" id="A0A179ERG4"/>
<proteinExistence type="predicted"/>
<name>A0A179ERG4_ENTTH</name>
<reference evidence="1 2" key="1">
    <citation type="submission" date="2016-04" db="EMBL/GenBank/DDBJ databases">
        <title>Draft genome of an Enterococcus thailandicus strain isolated from bovine feces.</title>
        <authorList>
            <person name="Beukers A.G."/>
            <person name="Zaheer R."/>
            <person name="Goji N."/>
            <person name="Cook S.R."/>
            <person name="Amoako K."/>
            <person name="Chaves A.V."/>
            <person name="Ward M.P."/>
            <person name="Mcallister T.A."/>
        </authorList>
    </citation>
    <scope>NUCLEOTIDE SEQUENCE [LARGE SCALE GENOMIC DNA]</scope>
    <source>
        <strain evidence="1 2">F0711D 46</strain>
    </source>
</reference>
<dbReference type="RefSeq" id="WP_067483586.1">
    <property type="nucleotide sequence ID" value="NZ_LWMN01000012.1"/>
</dbReference>
<dbReference type="Proteomes" id="UP000078516">
    <property type="component" value="Unassembled WGS sequence"/>
</dbReference>
<protein>
    <submittedName>
        <fullName evidence="1">Uncharacterized protein</fullName>
    </submittedName>
</protein>
<keyword evidence="2" id="KW-1185">Reference proteome</keyword>
<comment type="caution">
    <text evidence="1">The sequence shown here is derived from an EMBL/GenBank/DDBJ whole genome shotgun (WGS) entry which is preliminary data.</text>
</comment>
<accession>A0A179ERG4</accession>
<evidence type="ECO:0000313" key="2">
    <source>
        <dbReference type="Proteomes" id="UP000078516"/>
    </source>
</evidence>
<gene>
    <name evidence="1" type="ORF">A6E74_07120</name>
</gene>
<organism evidence="1 2">
    <name type="scientific">Enterococcus thailandicus</name>
    <dbReference type="NCBI Taxonomy" id="417368"/>
    <lineage>
        <taxon>Bacteria</taxon>
        <taxon>Bacillati</taxon>
        <taxon>Bacillota</taxon>
        <taxon>Bacilli</taxon>
        <taxon>Lactobacillales</taxon>
        <taxon>Enterococcaceae</taxon>
        <taxon>Enterococcus</taxon>
    </lineage>
</organism>
<dbReference type="EMBL" id="LWMN01000012">
    <property type="protein sequence ID" value="OAQ55828.1"/>
    <property type="molecule type" value="Genomic_DNA"/>
</dbReference>